<dbReference type="GO" id="GO:0046872">
    <property type="term" value="F:metal ion binding"/>
    <property type="evidence" value="ECO:0007669"/>
    <property type="project" value="InterPro"/>
</dbReference>
<name>A0A6N2SKR3_9FIRM</name>
<sequence>MEIATYNLAGIQLTAGEGALSGLKEEADRLHIKKPLIVTDEGVRAAGIIETMAGHLKKEKIAYEIYDGVKTDPLDTMVKDGLSVFRESRCDGILSIGGGSSMDVGKCISVMSVHPGDILDYARSTPEHKDFQKRGCPIISVPTTSGTGSEVSQYAVITNALTHRKTTIASPYLLSDSAILEPAFAGSMPKEVTAYTGMDALAHAVEAYTFRTALDGNIPVVDAVALEAIRLIGQNLVRAYENGNDLKARAGMQWGSLLAGIALNIGSGETHAIGSMLAKYYGVCHGISVGIPLPYCMEYNMSYGYDRFFSIAEALGADTSGLSVKEGAMAAVKKVKELQKQIRFPKMTDYIRDMEEVKNFSQECADNSCCVSNRRMNTKEAIEQVFRMCMEEET</sequence>
<comment type="similarity">
    <text evidence="1">Belongs to the iron-containing alcohol dehydrogenase family.</text>
</comment>
<gene>
    <name evidence="6" type="primary">dhaT</name>
    <name evidence="6" type="ORF">ACLFYP115_01002</name>
</gene>
<dbReference type="AlphaFoldDB" id="A0A6N2SKR3"/>
<evidence type="ECO:0000259" key="5">
    <source>
        <dbReference type="Pfam" id="PF25137"/>
    </source>
</evidence>
<dbReference type="Pfam" id="PF25137">
    <property type="entry name" value="ADH_Fe_C"/>
    <property type="match status" value="1"/>
</dbReference>
<dbReference type="InterPro" id="IPR056798">
    <property type="entry name" value="ADH_Fe_C"/>
</dbReference>
<evidence type="ECO:0000256" key="3">
    <source>
        <dbReference type="ARBA" id="ARBA00023027"/>
    </source>
</evidence>
<dbReference type="EMBL" id="CACRSQ010000003">
    <property type="protein sequence ID" value="VYS93726.1"/>
    <property type="molecule type" value="Genomic_DNA"/>
</dbReference>
<dbReference type="SUPFAM" id="SSF56796">
    <property type="entry name" value="Dehydroquinate synthase-like"/>
    <property type="match status" value="1"/>
</dbReference>
<dbReference type="CDD" id="cd08551">
    <property type="entry name" value="Fe-ADH"/>
    <property type="match status" value="1"/>
</dbReference>
<keyword evidence="3" id="KW-0520">NAD</keyword>
<protein>
    <submittedName>
        <fullName evidence="6">1,3-propanediol dehydrogenase</fullName>
        <ecNumber evidence="6">1.1.1.202</ecNumber>
    </submittedName>
</protein>
<keyword evidence="2 6" id="KW-0560">Oxidoreductase</keyword>
<dbReference type="FunFam" id="3.40.50.1970:FF:000003">
    <property type="entry name" value="Alcohol dehydrogenase, iron-containing"/>
    <property type="match status" value="1"/>
</dbReference>
<dbReference type="GO" id="GO:0047516">
    <property type="term" value="F:1,3-propanediol dehydrogenase activity"/>
    <property type="evidence" value="ECO:0007669"/>
    <property type="project" value="UniProtKB-EC"/>
</dbReference>
<dbReference type="RefSeq" id="WP_006566621.1">
    <property type="nucleotide sequence ID" value="NZ_BAABZP010000001.1"/>
</dbReference>
<organism evidence="6">
    <name type="scientific">Anaerostipes caccae</name>
    <dbReference type="NCBI Taxonomy" id="105841"/>
    <lineage>
        <taxon>Bacteria</taxon>
        <taxon>Bacillati</taxon>
        <taxon>Bacillota</taxon>
        <taxon>Clostridia</taxon>
        <taxon>Lachnospirales</taxon>
        <taxon>Lachnospiraceae</taxon>
        <taxon>Anaerostipes</taxon>
    </lineage>
</organism>
<dbReference type="InterPro" id="IPR039697">
    <property type="entry name" value="Alcohol_dehydrogenase_Fe"/>
</dbReference>
<feature type="domain" description="Alcohol dehydrogenase iron-type/glycerol dehydrogenase GldA" evidence="4">
    <location>
        <begin position="14"/>
        <end position="182"/>
    </location>
</feature>
<reference evidence="6" key="1">
    <citation type="submission" date="2019-11" db="EMBL/GenBank/DDBJ databases">
        <authorList>
            <person name="Feng L."/>
        </authorList>
    </citation>
    <scope>NUCLEOTIDE SEQUENCE</scope>
    <source>
        <strain evidence="6">AcaccaeLFYP115</strain>
    </source>
</reference>
<evidence type="ECO:0000256" key="2">
    <source>
        <dbReference type="ARBA" id="ARBA00023002"/>
    </source>
</evidence>
<dbReference type="PROSITE" id="PS00913">
    <property type="entry name" value="ADH_IRON_1"/>
    <property type="match status" value="1"/>
</dbReference>
<dbReference type="Gene3D" id="1.20.1090.10">
    <property type="entry name" value="Dehydroquinate synthase-like - alpha domain"/>
    <property type="match status" value="1"/>
</dbReference>
<feature type="domain" description="Fe-containing alcohol dehydrogenase-like C-terminal" evidence="5">
    <location>
        <begin position="193"/>
        <end position="388"/>
    </location>
</feature>
<evidence type="ECO:0000259" key="4">
    <source>
        <dbReference type="Pfam" id="PF00465"/>
    </source>
</evidence>
<dbReference type="InterPro" id="IPR001670">
    <property type="entry name" value="ADH_Fe/GldA"/>
</dbReference>
<evidence type="ECO:0000313" key="6">
    <source>
        <dbReference type="EMBL" id="VYS93726.1"/>
    </source>
</evidence>
<accession>A0A6N2SKR3</accession>
<dbReference type="EC" id="1.1.1.202" evidence="6"/>
<dbReference type="GO" id="GO:0004022">
    <property type="term" value="F:alcohol dehydrogenase (NAD+) activity"/>
    <property type="evidence" value="ECO:0007669"/>
    <property type="project" value="TreeGrafter"/>
</dbReference>
<evidence type="ECO:0000256" key="1">
    <source>
        <dbReference type="ARBA" id="ARBA00007358"/>
    </source>
</evidence>
<dbReference type="PANTHER" id="PTHR11496:SF102">
    <property type="entry name" value="ALCOHOL DEHYDROGENASE 4"/>
    <property type="match status" value="1"/>
</dbReference>
<dbReference type="PANTHER" id="PTHR11496">
    <property type="entry name" value="ALCOHOL DEHYDROGENASE"/>
    <property type="match status" value="1"/>
</dbReference>
<proteinExistence type="inferred from homology"/>
<dbReference type="Gene3D" id="3.40.50.1970">
    <property type="match status" value="1"/>
</dbReference>
<dbReference type="InterPro" id="IPR018211">
    <property type="entry name" value="ADH_Fe_CS"/>
</dbReference>
<dbReference type="Pfam" id="PF00465">
    <property type="entry name" value="Fe-ADH"/>
    <property type="match status" value="1"/>
</dbReference>